<accession>A0A918CGB3</accession>
<name>A0A918CGB3_9DEIO</name>
<gene>
    <name evidence="2" type="ORF">GCM10008957_35590</name>
</gene>
<comment type="caution">
    <text evidence="2">The sequence shown here is derived from an EMBL/GenBank/DDBJ whole genome shotgun (WGS) entry which is preliminary data.</text>
</comment>
<dbReference type="CDD" id="cd18682">
    <property type="entry name" value="PIN_VapC-like"/>
    <property type="match status" value="1"/>
</dbReference>
<protein>
    <recommendedName>
        <fullName evidence="1">PIN domain-containing protein</fullName>
    </recommendedName>
</protein>
<reference evidence="2" key="2">
    <citation type="submission" date="2020-09" db="EMBL/GenBank/DDBJ databases">
        <authorList>
            <person name="Sun Q."/>
            <person name="Ohkuma M."/>
        </authorList>
    </citation>
    <scope>NUCLEOTIDE SEQUENCE</scope>
    <source>
        <strain evidence="2">JCM 31311</strain>
    </source>
</reference>
<organism evidence="2 3">
    <name type="scientific">Deinococcus ruber</name>
    <dbReference type="NCBI Taxonomy" id="1848197"/>
    <lineage>
        <taxon>Bacteria</taxon>
        <taxon>Thermotogati</taxon>
        <taxon>Deinococcota</taxon>
        <taxon>Deinococci</taxon>
        <taxon>Deinococcales</taxon>
        <taxon>Deinococcaceae</taxon>
        <taxon>Deinococcus</taxon>
    </lineage>
</organism>
<dbReference type="AlphaFoldDB" id="A0A918CGB3"/>
<dbReference type="Pfam" id="PF01850">
    <property type="entry name" value="PIN"/>
    <property type="match status" value="1"/>
</dbReference>
<dbReference type="RefSeq" id="WP_189091851.1">
    <property type="nucleotide sequence ID" value="NZ_BMQL01000024.1"/>
</dbReference>
<dbReference type="InterPro" id="IPR029060">
    <property type="entry name" value="PIN-like_dom_sf"/>
</dbReference>
<dbReference type="Proteomes" id="UP000603865">
    <property type="component" value="Unassembled WGS sequence"/>
</dbReference>
<feature type="domain" description="PIN" evidence="1">
    <location>
        <begin position="3"/>
        <end position="119"/>
    </location>
</feature>
<sequence length="133" mass="14323">MNVLDASALLAFLNNEPGAQRVQEVLATGDSVIHTVNWAEVLTKRAERGDDPVHLHARLTRAGLIGQLLTVDPGQPDDALQVAAFRALTRPLGLSLGDRYCLALGLRLQAPVLTADRAWTTLSLGITVELIRP</sequence>
<dbReference type="Gene3D" id="3.40.50.1010">
    <property type="entry name" value="5'-nuclease"/>
    <property type="match status" value="1"/>
</dbReference>
<keyword evidence="3" id="KW-1185">Reference proteome</keyword>
<proteinExistence type="predicted"/>
<dbReference type="SUPFAM" id="SSF88723">
    <property type="entry name" value="PIN domain-like"/>
    <property type="match status" value="1"/>
</dbReference>
<dbReference type="InterPro" id="IPR002716">
    <property type="entry name" value="PIN_dom"/>
</dbReference>
<reference evidence="2" key="1">
    <citation type="journal article" date="2014" name="Int. J. Syst. Evol. Microbiol.">
        <title>Complete genome sequence of Corynebacterium casei LMG S-19264T (=DSM 44701T), isolated from a smear-ripened cheese.</title>
        <authorList>
            <consortium name="US DOE Joint Genome Institute (JGI-PGF)"/>
            <person name="Walter F."/>
            <person name="Albersmeier A."/>
            <person name="Kalinowski J."/>
            <person name="Ruckert C."/>
        </authorList>
    </citation>
    <scope>NUCLEOTIDE SEQUENCE</scope>
    <source>
        <strain evidence="2">JCM 31311</strain>
    </source>
</reference>
<evidence type="ECO:0000313" key="2">
    <source>
        <dbReference type="EMBL" id="GGR20060.1"/>
    </source>
</evidence>
<evidence type="ECO:0000259" key="1">
    <source>
        <dbReference type="Pfam" id="PF01850"/>
    </source>
</evidence>
<dbReference type="EMBL" id="BMQL01000024">
    <property type="protein sequence ID" value="GGR20060.1"/>
    <property type="molecule type" value="Genomic_DNA"/>
</dbReference>
<evidence type="ECO:0000313" key="3">
    <source>
        <dbReference type="Proteomes" id="UP000603865"/>
    </source>
</evidence>